<organism evidence="2 3">
    <name type="scientific">Trueperella pecoris</name>
    <dbReference type="NCBI Taxonomy" id="2733571"/>
    <lineage>
        <taxon>Bacteria</taxon>
        <taxon>Bacillati</taxon>
        <taxon>Actinomycetota</taxon>
        <taxon>Actinomycetes</taxon>
        <taxon>Actinomycetales</taxon>
        <taxon>Actinomycetaceae</taxon>
        <taxon>Trueperella</taxon>
    </lineage>
</organism>
<dbReference type="Pfam" id="PF01636">
    <property type="entry name" value="APH"/>
    <property type="match status" value="1"/>
</dbReference>
<dbReference type="EMBL" id="CP063213">
    <property type="protein sequence ID" value="QOR45000.1"/>
    <property type="molecule type" value="Genomic_DNA"/>
</dbReference>
<protein>
    <submittedName>
        <fullName evidence="2">Phosphotransferase</fullName>
    </submittedName>
</protein>
<dbReference type="Gene3D" id="3.90.1200.10">
    <property type="match status" value="1"/>
</dbReference>
<gene>
    <name evidence="2" type="ORF">INS88_06840</name>
</gene>
<sequence>MNKTPYKLAAIAVSAIDGLEAVGVRGPYTRTADFQYGGVIDAKGRRWIVKYPLHAIAGAMIEAEAAIAPALLESLRQGLLPFDVMRPAGFAQVNDGRAVIYVAPMGRERDFDNLDLDGAHELGRVLAALHQLPRETIEAAGLPSYDAQTTRRRLLADLHDADATSALPTVLRRRWENALEVAEQWDFTPCVVHGDIGPDQFMWSDGSVSCVLGFGSAHVGDPALDFASLFSGLDETLFNAVVESYENAIGQTLDENFFNRAVLISELALARWMLFGARRKDAAIVDEARTMMDSLAADVEADPGLVPGPTWSVSQVDTLDADGADEAPRL</sequence>
<dbReference type="InterPro" id="IPR011009">
    <property type="entry name" value="Kinase-like_dom_sf"/>
</dbReference>
<accession>A0A7M1QSE5</accession>
<dbReference type="GO" id="GO:0016740">
    <property type="term" value="F:transferase activity"/>
    <property type="evidence" value="ECO:0007669"/>
    <property type="project" value="UniProtKB-KW"/>
</dbReference>
<evidence type="ECO:0000313" key="3">
    <source>
        <dbReference type="Proteomes" id="UP000595053"/>
    </source>
</evidence>
<keyword evidence="3" id="KW-1185">Reference proteome</keyword>
<reference evidence="2 3" key="1">
    <citation type="submission" date="2020-10" db="EMBL/GenBank/DDBJ databases">
        <title>Trueperella pecoris sp. nov. isolated from bovine and porcine specimens.</title>
        <authorList>
            <person name="Schoenecker L."/>
            <person name="Schnydrig P."/>
            <person name="Brodard I."/>
            <person name="Thomann A."/>
            <person name="Hemphill A."/>
            <person name="Rodriguez-Campos S."/>
            <person name="Perreten V."/>
            <person name="Jores J."/>
            <person name="Kittl S."/>
        </authorList>
    </citation>
    <scope>NUCLEOTIDE SEQUENCE [LARGE SCALE GENOMIC DNA]</scope>
    <source>
        <strain evidence="2 3">15A0121</strain>
    </source>
</reference>
<keyword evidence="2" id="KW-0808">Transferase</keyword>
<evidence type="ECO:0000313" key="2">
    <source>
        <dbReference type="EMBL" id="QOR45000.1"/>
    </source>
</evidence>
<dbReference type="InterPro" id="IPR002575">
    <property type="entry name" value="Aminoglycoside_PTrfase"/>
</dbReference>
<feature type="domain" description="Aminoglycoside phosphotransferase" evidence="1">
    <location>
        <begin position="41"/>
        <end position="251"/>
    </location>
</feature>
<dbReference type="AlphaFoldDB" id="A0A7M1QSE5"/>
<dbReference type="Proteomes" id="UP000595053">
    <property type="component" value="Chromosome"/>
</dbReference>
<dbReference type="RefSeq" id="WP_193327240.1">
    <property type="nucleotide sequence ID" value="NZ_CP053291.1"/>
</dbReference>
<evidence type="ECO:0000259" key="1">
    <source>
        <dbReference type="Pfam" id="PF01636"/>
    </source>
</evidence>
<accession>A0A8A5U646</accession>
<proteinExistence type="predicted"/>
<name>A0A7M1QSE5_9ACTO</name>
<dbReference type="SUPFAM" id="SSF56112">
    <property type="entry name" value="Protein kinase-like (PK-like)"/>
    <property type="match status" value="1"/>
</dbReference>